<dbReference type="InterPro" id="IPR038174">
    <property type="entry name" value="Strep_pil_link_sf"/>
</dbReference>
<feature type="domain" description="SpaA-like prealbumin fold" evidence="5">
    <location>
        <begin position="564"/>
        <end position="649"/>
    </location>
</feature>
<feature type="domain" description="Streptococcal pilin isopeptide linkage" evidence="4">
    <location>
        <begin position="1143"/>
        <end position="1295"/>
    </location>
</feature>
<accession>A0A2M9H6P4</accession>
<keyword evidence="2" id="KW-0812">Transmembrane</keyword>
<dbReference type="Proteomes" id="UP000229095">
    <property type="component" value="Unassembled WGS sequence"/>
</dbReference>
<feature type="compositionally biased region" description="Low complexity" evidence="1">
    <location>
        <begin position="78"/>
        <end position="93"/>
    </location>
</feature>
<feature type="region of interest" description="Disordered" evidence="1">
    <location>
        <begin position="38"/>
        <end position="133"/>
    </location>
</feature>
<keyword evidence="2" id="KW-1133">Transmembrane helix</keyword>
<dbReference type="Pfam" id="PF12892">
    <property type="entry name" value="FctA"/>
    <property type="match status" value="1"/>
</dbReference>
<evidence type="ECO:0000256" key="3">
    <source>
        <dbReference type="SAM" id="SignalP"/>
    </source>
</evidence>
<dbReference type="GO" id="GO:0005975">
    <property type="term" value="P:carbohydrate metabolic process"/>
    <property type="evidence" value="ECO:0007669"/>
    <property type="project" value="UniProtKB-ARBA"/>
</dbReference>
<evidence type="ECO:0000313" key="6">
    <source>
        <dbReference type="EMBL" id="PJM72455.1"/>
    </source>
</evidence>
<dbReference type="Pfam" id="PF17802">
    <property type="entry name" value="SpaA"/>
    <property type="match status" value="2"/>
</dbReference>
<name>A0A2M9H6P4_9BIFI</name>
<dbReference type="EMBL" id="PEBI01000005">
    <property type="protein sequence ID" value="PJM72455.1"/>
    <property type="molecule type" value="Genomic_DNA"/>
</dbReference>
<dbReference type="OrthoDB" id="9816455at2"/>
<evidence type="ECO:0008006" key="8">
    <source>
        <dbReference type="Google" id="ProtNLM"/>
    </source>
</evidence>
<evidence type="ECO:0000259" key="4">
    <source>
        <dbReference type="Pfam" id="PF12892"/>
    </source>
</evidence>
<feature type="compositionally biased region" description="Polar residues" evidence="1">
    <location>
        <begin position="55"/>
        <end position="77"/>
    </location>
</feature>
<feature type="compositionally biased region" description="Basic and acidic residues" evidence="1">
    <location>
        <begin position="94"/>
        <end position="113"/>
    </location>
</feature>
<feature type="compositionally biased region" description="Polar residues" evidence="1">
    <location>
        <begin position="167"/>
        <end position="176"/>
    </location>
</feature>
<dbReference type="RefSeq" id="WP_100511684.1">
    <property type="nucleotide sequence ID" value="NZ_PEBI01000005.1"/>
</dbReference>
<evidence type="ECO:0000256" key="2">
    <source>
        <dbReference type="SAM" id="Phobius"/>
    </source>
</evidence>
<feature type="domain" description="SpaA-like prealbumin fold" evidence="5">
    <location>
        <begin position="858"/>
        <end position="972"/>
    </location>
</feature>
<feature type="signal peptide" evidence="3">
    <location>
        <begin position="1"/>
        <end position="30"/>
    </location>
</feature>
<feature type="compositionally biased region" description="Low complexity" evidence="1">
    <location>
        <begin position="114"/>
        <end position="133"/>
    </location>
</feature>
<dbReference type="InterPro" id="IPR041033">
    <property type="entry name" value="SpaA_PFL_dom_1"/>
</dbReference>
<evidence type="ECO:0000313" key="7">
    <source>
        <dbReference type="Proteomes" id="UP000229095"/>
    </source>
</evidence>
<feature type="compositionally biased region" description="Low complexity" evidence="1">
    <location>
        <begin position="38"/>
        <end position="54"/>
    </location>
</feature>
<sequence length="1343" mass="144549">MRFWRSLKPKGSWRSLVASTVAVCTLGSLAVTGVAAASTSASESQQTVSEQTTSRQTADARQSTTPSTTDDATNSMKSDASATPTEAATPSDTKTGDSTKTDDKAAAKSDDTKSTGTTTNDAENSDAAGTAASAKASKAAEATAADDAEHSDSELVDCKAYTGDDFNPNTEFNSKPNCKRPTTGVDNSIFDDYIETDDVRNPAGTTTNLFDYWWYSENAADAQYYPRMYWKTGINKGHQLQFNRDAASWSDAEWNKTNPDYSGDMDMYKKYNSTRNKAPLANGHYLSGMVYNTLDDGFPKLQAGPTTTGLLRDESLAYLFNTSAQNGKRSYTNVKGLFQLKDGYYTYDSQQNFASYDKSSNSFRLYKGKAVNTSSNTSPGQFFPFNTAADVFKTSNGKPVTDSSGNLVMNDSVKSAGPALNHYMGLSMSSRFVQKNDGRTVDGTNKDVTYEFSGDDDVWVYIDDVLVGDLGGVHDRSSLNINFHDGTVSRATVNKNNQVVGSVETTTLKDLYAAAGKTGNAANWRGDTFADDTYHTLKFFYMERGHLDSDMALKFNLVTAPESNIVKVDQAGKAVPGAEFTLYTTDASYRDTRAAVASGKTDENGDLDLVDQATGAPIFMDDVVKDYGTDHFILRETKVPDGYRQSGDMHLKYEKNKSTGAGTSIDTGVLVSDPSTSSADGNAWDTGSLAMAQVQVSAPDAENMYYTENGTRHSLDEDDLKNGTLFAVVFQKDNDGKWRGIYGNQIDGWNVTDSENQGGEADMPAVMQAFRKSPHKFSMSSSGSYDVLLSDMPGDIRDYYYWSGDGGAAKYSVGYYWSSAGDSKSVTAENTHLLADEGKASFTRTFAVKLYVTNIRNAVSVQKTDEKGNPLNGAEFALYKATGNADCDATTAEKVQQTCGRPVDTLTTADHRSTSTNGAGLVVPRFNGNGTFPNHDGVMLSNDSTYYIVETKQPKGYQLNTRPVKVVINDYGVFADAGQKDDGVTVVRGVGNLVKTMATYGASGSVDGTLTWLKMKAGLYSSAEDENSSIPFGGTTGKSVKTAKVVNGKVVDNDEADADTTIRVKYGSSSATVLQYEPRTSGGNLVYVTDTDYLMPTTTQDAAEGAPGVGRVDLGEKRLSALVTGSVMARIADQPNKTVAKFEFRKAIKGRDWKSAADGDSFTVKASQDANVPAPKNATVTVDKTTGNGLEGSDSYQHVTSDFGDITYTTTDLEGAESRTFTYTLCELTGDAASDCVNGRHYNATNKLFYDSSQYKAKVTVTLQDDGSLKAAVAYTAADDTALAGDDVPPMFVNTNAETAALPFTGGTTAMNWLLLGAALAMMGLLSGGIYREWRRRHQTISL</sequence>
<dbReference type="Gene3D" id="2.60.40.10">
    <property type="entry name" value="Immunoglobulins"/>
    <property type="match status" value="2"/>
</dbReference>
<comment type="caution">
    <text evidence="6">The sequence shown here is derived from an EMBL/GenBank/DDBJ whole genome shotgun (WGS) entry which is preliminary data.</text>
</comment>
<evidence type="ECO:0000259" key="5">
    <source>
        <dbReference type="Pfam" id="PF17802"/>
    </source>
</evidence>
<protein>
    <recommendedName>
        <fullName evidence="8">PA14 domain-containing protein</fullName>
    </recommendedName>
</protein>
<proteinExistence type="predicted"/>
<feature type="transmembrane region" description="Helical" evidence="2">
    <location>
        <begin position="1310"/>
        <end position="1331"/>
    </location>
</feature>
<keyword evidence="2" id="KW-0472">Membrane</keyword>
<organism evidence="6 7">
    <name type="scientific">Bifidobacterium primatium</name>
    <dbReference type="NCBI Taxonomy" id="2045438"/>
    <lineage>
        <taxon>Bacteria</taxon>
        <taxon>Bacillati</taxon>
        <taxon>Actinomycetota</taxon>
        <taxon>Actinomycetes</taxon>
        <taxon>Bifidobacteriales</taxon>
        <taxon>Bifidobacteriaceae</taxon>
        <taxon>Bifidobacterium</taxon>
    </lineage>
</organism>
<reference evidence="6 7" key="1">
    <citation type="submission" date="2017-10" db="EMBL/GenBank/DDBJ databases">
        <title>Draft genome sequences of strains TRE 1, TRE 9, TRE H and TRI 7, isolated from tamarins, belonging to four potential novel Bifidobacterium species.</title>
        <authorList>
            <person name="Mattarelli P."/>
            <person name="Modesto M."/>
            <person name="Puglisi E."/>
            <person name="Morelli L."/>
            <person name="Spezio C."/>
            <person name="Bonetti A."/>
            <person name="Sandri C."/>
        </authorList>
    </citation>
    <scope>NUCLEOTIDE SEQUENCE [LARGE SCALE GENOMIC DNA]</scope>
    <source>
        <strain evidence="7">TRE1</strain>
    </source>
</reference>
<dbReference type="InterPro" id="IPR013783">
    <property type="entry name" value="Ig-like_fold"/>
</dbReference>
<evidence type="ECO:0000256" key="1">
    <source>
        <dbReference type="SAM" id="MobiDB-lite"/>
    </source>
</evidence>
<dbReference type="InterPro" id="IPR022464">
    <property type="entry name" value="Strep_pil_isopept_link"/>
</dbReference>
<feature type="region of interest" description="Disordered" evidence="1">
    <location>
        <begin position="165"/>
        <end position="185"/>
    </location>
</feature>
<keyword evidence="7" id="KW-1185">Reference proteome</keyword>
<gene>
    <name evidence="6" type="ORF">CS006_09995</name>
</gene>
<dbReference type="Gene3D" id="2.60.40.3050">
    <property type="match status" value="1"/>
</dbReference>
<feature type="chain" id="PRO_5039221880" description="PA14 domain-containing protein" evidence="3">
    <location>
        <begin position="31"/>
        <end position="1343"/>
    </location>
</feature>
<keyword evidence="3" id="KW-0732">Signal</keyword>